<dbReference type="GO" id="GO:0005737">
    <property type="term" value="C:cytoplasm"/>
    <property type="evidence" value="ECO:0007669"/>
    <property type="project" value="UniProtKB-SubCell"/>
</dbReference>
<dbReference type="GO" id="GO:0051028">
    <property type="term" value="P:mRNA transport"/>
    <property type="evidence" value="ECO:0007669"/>
    <property type="project" value="UniProtKB-UniRule"/>
</dbReference>
<keyword evidence="2" id="KW-0653">Protein transport</keyword>
<dbReference type="Gene3D" id="3.10.450.50">
    <property type="match status" value="1"/>
</dbReference>
<dbReference type="InterPro" id="IPR045875">
    <property type="entry name" value="NTF2"/>
</dbReference>
<evidence type="ECO:0000256" key="2">
    <source>
        <dbReference type="RuleBase" id="RU369002"/>
    </source>
</evidence>
<dbReference type="AlphaFoldDB" id="A0A835FZ43"/>
<dbReference type="InterPro" id="IPR018222">
    <property type="entry name" value="Nuclear_transport_factor_2_euk"/>
</dbReference>
<gene>
    <name evidence="4" type="ORF">HU200_000835</name>
</gene>
<comment type="function">
    <text evidence="2">Has a role in nuclear-cytoplasmic transport of proteins and mRNAs.</text>
</comment>
<accession>A0A835FZ43</accession>
<dbReference type="InterPro" id="IPR032710">
    <property type="entry name" value="NTF2-like_dom_sf"/>
</dbReference>
<evidence type="ECO:0000259" key="3">
    <source>
        <dbReference type="PROSITE" id="PS50177"/>
    </source>
</evidence>
<dbReference type="OrthoDB" id="6507044at2759"/>
<dbReference type="Proteomes" id="UP000636709">
    <property type="component" value="Unassembled WGS sequence"/>
</dbReference>
<dbReference type="FunFam" id="3.10.450.50:FF:000005">
    <property type="entry name" value="Nuclear transport factor 2"/>
    <property type="match status" value="1"/>
</dbReference>
<evidence type="ECO:0000313" key="4">
    <source>
        <dbReference type="EMBL" id="KAF8780878.1"/>
    </source>
</evidence>
<comment type="caution">
    <text evidence="4">The sequence shown here is derived from an EMBL/GenBank/DDBJ whole genome shotgun (WGS) entry which is preliminary data.</text>
</comment>
<dbReference type="PROSITE" id="PS50177">
    <property type="entry name" value="NTF2_DOMAIN"/>
    <property type="match status" value="1"/>
</dbReference>
<dbReference type="InterPro" id="IPR002075">
    <property type="entry name" value="NTF2_dom"/>
</dbReference>
<dbReference type="Pfam" id="PF02136">
    <property type="entry name" value="NTF2"/>
    <property type="match status" value="1"/>
</dbReference>
<dbReference type="GO" id="GO:0006606">
    <property type="term" value="P:protein import into nucleus"/>
    <property type="evidence" value="ECO:0007669"/>
    <property type="project" value="UniProtKB-ARBA"/>
</dbReference>
<reference evidence="4" key="1">
    <citation type="submission" date="2020-07" db="EMBL/GenBank/DDBJ databases">
        <title>Genome sequence and genetic diversity analysis of an under-domesticated orphan crop, white fonio (Digitaria exilis).</title>
        <authorList>
            <person name="Bennetzen J.L."/>
            <person name="Chen S."/>
            <person name="Ma X."/>
            <person name="Wang X."/>
            <person name="Yssel A.E.J."/>
            <person name="Chaluvadi S.R."/>
            <person name="Johnson M."/>
            <person name="Gangashetty P."/>
            <person name="Hamidou F."/>
            <person name="Sanogo M.D."/>
            <person name="Zwaenepoel A."/>
            <person name="Wallace J."/>
            <person name="Van De Peer Y."/>
            <person name="Van Deynze A."/>
        </authorList>
    </citation>
    <scope>NUCLEOTIDE SEQUENCE</scope>
    <source>
        <tissue evidence="4">Leaves</tissue>
    </source>
</reference>
<keyword evidence="2" id="KW-0813">Transport</keyword>
<name>A0A835FZ43_9POAL</name>
<keyword evidence="5" id="KW-1185">Reference proteome</keyword>
<protein>
    <recommendedName>
        <fullName evidence="2">NTF2-related export protein</fullName>
    </recommendedName>
</protein>
<organism evidence="4 5">
    <name type="scientific">Digitaria exilis</name>
    <dbReference type="NCBI Taxonomy" id="1010633"/>
    <lineage>
        <taxon>Eukaryota</taxon>
        <taxon>Viridiplantae</taxon>
        <taxon>Streptophyta</taxon>
        <taxon>Embryophyta</taxon>
        <taxon>Tracheophyta</taxon>
        <taxon>Spermatophyta</taxon>
        <taxon>Magnoliopsida</taxon>
        <taxon>Liliopsida</taxon>
        <taxon>Poales</taxon>
        <taxon>Poaceae</taxon>
        <taxon>PACMAD clade</taxon>
        <taxon>Panicoideae</taxon>
        <taxon>Panicodae</taxon>
        <taxon>Paniceae</taxon>
        <taxon>Anthephorinae</taxon>
        <taxon>Digitaria</taxon>
    </lineage>
</organism>
<feature type="domain" description="NTF2" evidence="3">
    <location>
        <begin position="6"/>
        <end position="131"/>
    </location>
</feature>
<dbReference type="SUPFAM" id="SSF54427">
    <property type="entry name" value="NTF2-like"/>
    <property type="match status" value="1"/>
</dbReference>
<evidence type="ECO:0000256" key="1">
    <source>
        <dbReference type="ARBA" id="ARBA00022490"/>
    </source>
</evidence>
<dbReference type="GO" id="GO:0005635">
    <property type="term" value="C:nuclear envelope"/>
    <property type="evidence" value="ECO:0007669"/>
    <property type="project" value="UniProtKB-ARBA"/>
</dbReference>
<dbReference type="EMBL" id="JACEFO010000112">
    <property type="protein sequence ID" value="KAF8780878.1"/>
    <property type="molecule type" value="Genomic_DNA"/>
</dbReference>
<evidence type="ECO:0000313" key="5">
    <source>
        <dbReference type="Proteomes" id="UP000636709"/>
    </source>
</evidence>
<sequence length="134" mass="14965">MDPDAVVKAFVDHYYATFDNNRAELAGLYRDCSMLTFEGQKIQGGQNITAKLTSLPFATCKHQISTLDCQPSAGGVLVFVSGALQVNDEKHLLRFSQVIPFGLFCMLSFASFHLMPVETGIFYVQNDIFRLIYV</sequence>
<dbReference type="PANTHER" id="PTHR12612">
    <property type="entry name" value="NUCLEAR TRANSPORT FACTOR 2"/>
    <property type="match status" value="1"/>
</dbReference>
<dbReference type="CDD" id="cd00780">
    <property type="entry name" value="NTF2"/>
    <property type="match status" value="1"/>
</dbReference>
<proteinExistence type="predicted"/>
<keyword evidence="2" id="KW-0539">Nucleus</keyword>
<comment type="subcellular location">
    <subcellularLocation>
        <location evidence="2">Cytoplasm</location>
    </subcellularLocation>
    <subcellularLocation>
        <location evidence="2">Nucleus</location>
    </subcellularLocation>
</comment>
<keyword evidence="1 2" id="KW-0963">Cytoplasm</keyword>